<evidence type="ECO:0008006" key="4">
    <source>
        <dbReference type="Google" id="ProtNLM"/>
    </source>
</evidence>
<accession>A0A4Y8LG79</accession>
<sequence length="76" mass="8335">MKILKFTLIAIGMFLCAYGMITDQVSVTAPYILLTVGVAFVINGMNEFKNRNTYALTLFFSAGFVLVVGVYILLSS</sequence>
<proteinExistence type="predicted"/>
<dbReference type="AlphaFoldDB" id="A0A4Y8LG79"/>
<dbReference type="EMBL" id="SORX01000006">
    <property type="protein sequence ID" value="TFE00587.1"/>
    <property type="molecule type" value="Genomic_DNA"/>
</dbReference>
<feature type="transmembrane region" description="Helical" evidence="1">
    <location>
        <begin position="29"/>
        <end position="46"/>
    </location>
</feature>
<feature type="transmembrane region" description="Helical" evidence="1">
    <location>
        <begin position="53"/>
        <end position="74"/>
    </location>
</feature>
<comment type="caution">
    <text evidence="2">The sequence shown here is derived from an EMBL/GenBank/DDBJ whole genome shotgun (WGS) entry which is preliminary data.</text>
</comment>
<keyword evidence="3" id="KW-1185">Reference proteome</keyword>
<organism evidence="2 3">
    <name type="scientific">Jeotgalibacillus salarius</name>
    <dbReference type="NCBI Taxonomy" id="546023"/>
    <lineage>
        <taxon>Bacteria</taxon>
        <taxon>Bacillati</taxon>
        <taxon>Bacillota</taxon>
        <taxon>Bacilli</taxon>
        <taxon>Bacillales</taxon>
        <taxon>Caryophanaceae</taxon>
        <taxon>Jeotgalibacillus</taxon>
    </lineage>
</organism>
<reference evidence="2 3" key="1">
    <citation type="submission" date="2019-03" db="EMBL/GenBank/DDBJ databases">
        <authorList>
            <person name="Yang Y."/>
        </authorList>
    </citation>
    <scope>NUCLEOTIDE SEQUENCE [LARGE SCALE GENOMIC DNA]</scope>
    <source>
        <strain evidence="2 3">ASL-1</strain>
    </source>
</reference>
<dbReference type="RefSeq" id="WP_134381906.1">
    <property type="nucleotide sequence ID" value="NZ_SORX01000006.1"/>
</dbReference>
<gene>
    <name evidence="2" type="ORF">E2626_11465</name>
</gene>
<dbReference type="Proteomes" id="UP000297776">
    <property type="component" value="Unassembled WGS sequence"/>
</dbReference>
<evidence type="ECO:0000256" key="1">
    <source>
        <dbReference type="SAM" id="Phobius"/>
    </source>
</evidence>
<evidence type="ECO:0000313" key="2">
    <source>
        <dbReference type="EMBL" id="TFE00587.1"/>
    </source>
</evidence>
<keyword evidence="1" id="KW-0812">Transmembrane</keyword>
<evidence type="ECO:0000313" key="3">
    <source>
        <dbReference type="Proteomes" id="UP000297776"/>
    </source>
</evidence>
<name>A0A4Y8LG79_9BACL</name>
<keyword evidence="1" id="KW-1133">Transmembrane helix</keyword>
<keyword evidence="1" id="KW-0472">Membrane</keyword>
<protein>
    <recommendedName>
        <fullName evidence="4">DUF3953 domain-containing protein</fullName>
    </recommendedName>
</protein>
<dbReference type="OrthoDB" id="2456142at2"/>